<comment type="subcellular location">
    <subcellularLocation>
        <location evidence="15">Cytoplasm</location>
    </subcellularLocation>
    <subcellularLocation>
        <location evidence="15">Cell inner membrane</location>
        <topology evidence="15">Peripheral membrane protein</topology>
        <orientation evidence="15">Cytoplasmic side</orientation>
    </subcellularLocation>
</comment>
<comment type="subunit">
    <text evidence="15">Homotetramer formed by a dimer of dimers.</text>
</comment>
<evidence type="ECO:0000256" key="3">
    <source>
        <dbReference type="ARBA" id="ARBA00022490"/>
    </source>
</evidence>
<dbReference type="NCBIfam" id="TIGR00757">
    <property type="entry name" value="RNaseEG"/>
    <property type="match status" value="1"/>
</dbReference>
<dbReference type="HAMAP" id="MF_00970">
    <property type="entry name" value="RNase_E"/>
    <property type="match status" value="1"/>
</dbReference>
<accession>A0ABP8LEH8</accession>
<keyword evidence="15" id="KW-0862">Zinc</keyword>
<keyword evidence="14 15" id="KW-0472">Membrane</keyword>
<keyword evidence="15" id="KW-0820">tRNA-binding</keyword>
<dbReference type="PANTHER" id="PTHR30001:SF1">
    <property type="entry name" value="RIBONUCLEASE E_G-LIKE PROTEIN, CHLOROPLASTIC"/>
    <property type="match status" value="1"/>
</dbReference>
<keyword evidence="19" id="KW-1185">Reference proteome</keyword>
<reference evidence="19" key="1">
    <citation type="journal article" date="2019" name="Int. J. Syst. Evol. Microbiol.">
        <title>The Global Catalogue of Microorganisms (GCM) 10K type strain sequencing project: providing services to taxonomists for standard genome sequencing and annotation.</title>
        <authorList>
            <consortium name="The Broad Institute Genomics Platform"/>
            <consortium name="The Broad Institute Genome Sequencing Center for Infectious Disease"/>
            <person name="Wu L."/>
            <person name="Ma J."/>
        </authorList>
    </citation>
    <scope>NUCLEOTIDE SEQUENCE [LARGE SCALE GENOMIC DNA]</scope>
    <source>
        <strain evidence="19">JCM 31890</strain>
    </source>
</reference>
<dbReference type="RefSeq" id="WP_345066083.1">
    <property type="nucleotide sequence ID" value="NZ_BAABEX010000029.1"/>
</dbReference>
<comment type="similarity">
    <text evidence="15">Belongs to the RNase E/G family. RNase E subfamily.</text>
</comment>
<evidence type="ECO:0000256" key="8">
    <source>
        <dbReference type="ARBA" id="ARBA00022723"/>
    </source>
</evidence>
<evidence type="ECO:0000256" key="14">
    <source>
        <dbReference type="ARBA" id="ARBA00023136"/>
    </source>
</evidence>
<evidence type="ECO:0000259" key="17">
    <source>
        <dbReference type="PROSITE" id="PS50126"/>
    </source>
</evidence>
<evidence type="ECO:0000256" key="2">
    <source>
        <dbReference type="ARBA" id="ARBA00022475"/>
    </source>
</evidence>
<dbReference type="InterPro" id="IPR028878">
    <property type="entry name" value="RNase_E"/>
</dbReference>
<keyword evidence="9 15" id="KW-0699">rRNA-binding</keyword>
<dbReference type="Pfam" id="PF20833">
    <property type="entry name" value="RNase_E_G_Thio"/>
    <property type="match status" value="1"/>
</dbReference>
<feature type="compositionally biased region" description="Basic and acidic residues" evidence="16">
    <location>
        <begin position="814"/>
        <end position="838"/>
    </location>
</feature>
<keyword evidence="2 15" id="KW-1003">Cell membrane</keyword>
<evidence type="ECO:0000256" key="15">
    <source>
        <dbReference type="HAMAP-Rule" id="MF_00970"/>
    </source>
</evidence>
<dbReference type="InterPro" id="IPR004659">
    <property type="entry name" value="RNase_E/G"/>
</dbReference>
<feature type="binding site" evidence="15">
    <location>
        <position position="402"/>
    </location>
    <ligand>
        <name>Zn(2+)</name>
        <dbReference type="ChEBI" id="CHEBI:29105"/>
        <note>ligand shared between dimeric partners</note>
    </ligand>
</feature>
<keyword evidence="11 15" id="KW-0378">Hydrolase</keyword>
<keyword evidence="8 15" id="KW-0479">Metal-binding</keyword>
<dbReference type="PANTHER" id="PTHR30001">
    <property type="entry name" value="RIBONUCLEASE"/>
    <property type="match status" value="1"/>
</dbReference>
<evidence type="ECO:0000256" key="6">
    <source>
        <dbReference type="ARBA" id="ARBA00022694"/>
    </source>
</evidence>
<feature type="region of interest" description="Disordered" evidence="16">
    <location>
        <begin position="510"/>
        <end position="563"/>
    </location>
</feature>
<keyword evidence="6 15" id="KW-0819">tRNA processing</keyword>
<gene>
    <name evidence="15" type="primary">rne</name>
    <name evidence="18" type="ORF">GCM10023090_26520</name>
</gene>
<dbReference type="Gene3D" id="2.40.50.140">
    <property type="entry name" value="Nucleic acid-binding proteins"/>
    <property type="match status" value="1"/>
</dbReference>
<name>A0ABP8LEH8_9BURK</name>
<evidence type="ECO:0000256" key="5">
    <source>
        <dbReference type="ARBA" id="ARBA00022552"/>
    </source>
</evidence>
<feature type="region of interest" description="Disordered" evidence="16">
    <location>
        <begin position="611"/>
        <end position="927"/>
    </location>
</feature>
<evidence type="ECO:0000256" key="1">
    <source>
        <dbReference type="ARBA" id="ARBA00005663"/>
    </source>
</evidence>
<dbReference type="EC" id="3.1.26.12" evidence="15"/>
<dbReference type="PROSITE" id="PS50126">
    <property type="entry name" value="S1"/>
    <property type="match status" value="1"/>
</dbReference>
<feature type="domain" description="S1 motif" evidence="17">
    <location>
        <begin position="39"/>
        <end position="118"/>
    </location>
</feature>
<evidence type="ECO:0000256" key="11">
    <source>
        <dbReference type="ARBA" id="ARBA00022801"/>
    </source>
</evidence>
<feature type="compositionally biased region" description="Pro residues" evidence="16">
    <location>
        <begin position="910"/>
        <end position="923"/>
    </location>
</feature>
<keyword evidence="7 15" id="KW-0540">Nuclease</keyword>
<sequence>MKRMLINATQAEERRLAIVDGQKLLDYEIEIEGREQRKGNIYKAVVTRVEPSLEACFVDYGEDRHGFLPFKEISRQYFAEGVSPSQAKIQDVIREGQELLVQVEKEERGNKGAALTTFISLAGRYVVLMPNNPRGGGVSRRIEGEDRAELKEAMDQLEYPKGMSIIARTAGIGRTAPELQWDLNYLLKLWNAIDGAGKAGKGAFLIYQESSLVIRAIRDYFNGDIGDILIDTDDIYEQAQQFMQHVMPEHAGKVKRYRDDAPLFSRFQIEHQIESAYARTVQLPSGGAIVIDHTEALVSVDVNSARAIKGGDIEETATRTNLEAADEVARQMRLRDLGGLIVIDFIDMEESKNRREVENRLRDALRHDRARVQFGTISKFGLMEMSRQRLKPALSEGAHIRCPRCDGTGHIRDTESSALQILRIIQEESMKDNTAAVHCQVPVEVASFLLNEKRTEIAKIELKQRVAVLMVPNKTLETPNYKLERLKHDDPRLDHLDASYKLAEEFEDPVAVTRRSQEPTNKQTPVIKGVLPDAPAPVAEPRPEPAARAPRQPQGQRTPAAAVPAPAPVVAPAPAPVAPPERGFFAWLKRLFGLGSTAPAPVAAPAPAVPAVAADESASSGRGDGRRDGRGRRGEGRNGERRDGAPNGEGRGRRGEGRNGEGRGNEGRNNDARSEGQGRNEGRTAEGTSAPTNGNGQGPRREGEGRNGRSRRDAEARQPGTDPAAAAAAPGTATPEGTEAGAPRGERGPRRERGEGRRERGEGRGERGPRSDSAASMPELPPATGFADTAPLSHLPDLDLTGNEAAPADAAPNGERRERRSRDRYGRDRRDRAGREGDAQAASAEAGQETPAQAPAAEADAEGTPQRRSYFSNTAAAPQADSPAPAPAASAPAEAPAPEAAVPSAAPAAAPVPAPAPQAPAAPAPAVAGMPKVQPYQLPVSALQQLAEASGLQWVNSDADKVAAVQAAIAAEPKPVHVPRERPPVVVIDEGPLVLVETRRDLANFRLPFEQAGHSA</sequence>
<dbReference type="InterPro" id="IPR048583">
    <property type="entry name" value="RNase_E_G_thioredoxin-like"/>
</dbReference>
<dbReference type="Pfam" id="PF00575">
    <property type="entry name" value="S1"/>
    <property type="match status" value="1"/>
</dbReference>
<dbReference type="Proteomes" id="UP001501788">
    <property type="component" value="Unassembled WGS sequence"/>
</dbReference>
<comment type="function">
    <text evidence="15">Endoribonuclease that plays a central role in RNA processing and decay. Required for the maturation of 5S and 16S rRNAs and the majority of tRNAs. Also involved in the degradation of most mRNAs.</text>
</comment>
<evidence type="ECO:0000256" key="4">
    <source>
        <dbReference type="ARBA" id="ARBA00022519"/>
    </source>
</evidence>
<dbReference type="EMBL" id="BAABEX010000029">
    <property type="protein sequence ID" value="GAA4428179.1"/>
    <property type="molecule type" value="Genomic_DNA"/>
</dbReference>
<evidence type="ECO:0000256" key="7">
    <source>
        <dbReference type="ARBA" id="ARBA00022722"/>
    </source>
</evidence>
<keyword evidence="4 15" id="KW-0997">Cell inner membrane</keyword>
<comment type="cofactor">
    <cofactor evidence="15">
        <name>Zn(2+)</name>
        <dbReference type="ChEBI" id="CHEBI:29105"/>
    </cofactor>
    <text evidence="15">Binds 2 Zn(2+) ions per homotetramer.</text>
</comment>
<feature type="binding site" evidence="15">
    <location>
        <position position="344"/>
    </location>
    <ligand>
        <name>Mg(2+)</name>
        <dbReference type="ChEBI" id="CHEBI:18420"/>
        <note>catalytic</note>
    </ligand>
</feature>
<keyword evidence="10 15" id="KW-0255">Endonuclease</keyword>
<keyword evidence="5 15" id="KW-0698">rRNA processing</keyword>
<feature type="compositionally biased region" description="Low complexity" evidence="16">
    <location>
        <begin position="875"/>
        <end position="909"/>
    </location>
</feature>
<organism evidence="18 19">
    <name type="scientific">Acidovorax lacteus</name>
    <dbReference type="NCBI Taxonomy" id="1924988"/>
    <lineage>
        <taxon>Bacteria</taxon>
        <taxon>Pseudomonadati</taxon>
        <taxon>Pseudomonadota</taxon>
        <taxon>Betaproteobacteria</taxon>
        <taxon>Burkholderiales</taxon>
        <taxon>Comamonadaceae</taxon>
        <taxon>Acidovorax</taxon>
    </lineage>
</organism>
<evidence type="ECO:0000256" key="12">
    <source>
        <dbReference type="ARBA" id="ARBA00022842"/>
    </source>
</evidence>
<proteinExistence type="inferred from homology"/>
<protein>
    <recommendedName>
        <fullName evidence="15">Ribonuclease E</fullName>
        <shortName evidence="15">RNase E</shortName>
        <ecNumber evidence="15">3.1.26.12</ecNumber>
    </recommendedName>
</protein>
<evidence type="ECO:0000313" key="19">
    <source>
        <dbReference type="Proteomes" id="UP001501788"/>
    </source>
</evidence>
<evidence type="ECO:0000256" key="9">
    <source>
        <dbReference type="ARBA" id="ARBA00022730"/>
    </source>
</evidence>
<comment type="catalytic activity">
    <reaction evidence="15">
        <text>Endonucleolytic cleavage of single-stranded RNA in A- and U-rich regions.</text>
        <dbReference type="EC" id="3.1.26.12"/>
    </reaction>
</comment>
<comment type="cofactor">
    <cofactor evidence="15">
        <name>Mg(2+)</name>
        <dbReference type="ChEBI" id="CHEBI:18420"/>
    </cofactor>
    <text evidence="15">Binds 1 Mg(2+) ion per subunit.</text>
</comment>
<feature type="compositionally biased region" description="Low complexity" evidence="16">
    <location>
        <begin position="546"/>
        <end position="563"/>
    </location>
</feature>
<evidence type="ECO:0000256" key="13">
    <source>
        <dbReference type="ARBA" id="ARBA00022884"/>
    </source>
</evidence>
<keyword evidence="13 15" id="KW-0694">RNA-binding</keyword>
<feature type="binding site" evidence="15">
    <location>
        <position position="301"/>
    </location>
    <ligand>
        <name>Mg(2+)</name>
        <dbReference type="ChEBI" id="CHEBI:18420"/>
        <note>catalytic</note>
    </ligand>
</feature>
<dbReference type="SUPFAM" id="SSF50249">
    <property type="entry name" value="Nucleic acid-binding proteins"/>
    <property type="match status" value="1"/>
</dbReference>
<dbReference type="Pfam" id="PF10150">
    <property type="entry name" value="RNase_E_G"/>
    <property type="match status" value="1"/>
</dbReference>
<evidence type="ECO:0000256" key="10">
    <source>
        <dbReference type="ARBA" id="ARBA00022759"/>
    </source>
</evidence>
<feature type="compositionally biased region" description="Low complexity" evidence="16">
    <location>
        <begin position="839"/>
        <end position="864"/>
    </location>
</feature>
<feature type="region of interest" description="Required for zinc-mediated homotetramerization and catalytic activity" evidence="15">
    <location>
        <begin position="402"/>
        <end position="405"/>
    </location>
</feature>
<feature type="compositionally biased region" description="Low complexity" evidence="16">
    <location>
        <begin position="719"/>
        <end position="743"/>
    </location>
</feature>
<dbReference type="InterPro" id="IPR019307">
    <property type="entry name" value="RNA-bd_AU-1/RNase_E/G"/>
</dbReference>
<keyword evidence="3 15" id="KW-0963">Cytoplasm</keyword>
<feature type="binding site" evidence="15">
    <location>
        <position position="405"/>
    </location>
    <ligand>
        <name>Zn(2+)</name>
        <dbReference type="ChEBI" id="CHEBI:29105"/>
        <note>ligand shared between dimeric partners</note>
    </ligand>
</feature>
<feature type="compositionally biased region" description="Basic and acidic residues" evidence="16">
    <location>
        <begin position="623"/>
        <end position="684"/>
    </location>
</feature>
<dbReference type="CDD" id="cd04453">
    <property type="entry name" value="S1_RNase_E"/>
    <property type="match status" value="1"/>
</dbReference>
<dbReference type="SMART" id="SM00316">
    <property type="entry name" value="S1"/>
    <property type="match status" value="1"/>
</dbReference>
<dbReference type="InterPro" id="IPR003029">
    <property type="entry name" value="S1_domain"/>
</dbReference>
<comment type="caution">
    <text evidence="18">The sequence shown here is derived from an EMBL/GenBank/DDBJ whole genome shotgun (WGS) entry which is preliminary data.</text>
</comment>
<feature type="compositionally biased region" description="Basic and acidic residues" evidence="16">
    <location>
        <begin position="744"/>
        <end position="770"/>
    </location>
</feature>
<evidence type="ECO:0000256" key="16">
    <source>
        <dbReference type="SAM" id="MobiDB-lite"/>
    </source>
</evidence>
<evidence type="ECO:0000313" key="18">
    <source>
        <dbReference type="EMBL" id="GAA4428179.1"/>
    </source>
</evidence>
<feature type="compositionally biased region" description="Basic and acidic residues" evidence="16">
    <location>
        <begin position="699"/>
        <end position="716"/>
    </location>
</feature>
<dbReference type="Gene3D" id="3.40.1260.20">
    <property type="entry name" value="Ribonuclease E, catalytic domain"/>
    <property type="match status" value="1"/>
</dbReference>
<keyword evidence="12 15" id="KW-0460">Magnesium</keyword>
<dbReference type="InterPro" id="IPR012340">
    <property type="entry name" value="NA-bd_OB-fold"/>
</dbReference>
<comment type="similarity">
    <text evidence="1">Belongs to the RNase E/G family. RNase G subfamily.</text>
</comment>
<feature type="compositionally biased region" description="Low complexity" evidence="16">
    <location>
        <begin position="611"/>
        <end position="621"/>
    </location>
</feature>